<reference evidence="7" key="1">
    <citation type="submission" date="2020-06" db="EMBL/GenBank/DDBJ databases">
        <authorList>
            <consortium name="Plant Systems Biology data submission"/>
        </authorList>
    </citation>
    <scope>NUCLEOTIDE SEQUENCE</scope>
    <source>
        <strain evidence="7">D6</strain>
    </source>
</reference>
<accession>A0A9N8F091</accession>
<comment type="caution">
    <text evidence="7">The sequence shown here is derived from an EMBL/GenBank/DDBJ whole genome shotgun (WGS) entry which is preliminary data.</text>
</comment>
<evidence type="ECO:0000313" key="7">
    <source>
        <dbReference type="EMBL" id="CAB9530297.1"/>
    </source>
</evidence>
<dbReference type="GO" id="GO:0004332">
    <property type="term" value="F:fructose-bisphosphate aldolase activity"/>
    <property type="evidence" value="ECO:0007669"/>
    <property type="project" value="UniProtKB-EC"/>
</dbReference>
<dbReference type="AlphaFoldDB" id="A0A9N8F091"/>
<organism evidence="7 8">
    <name type="scientific">Seminavis robusta</name>
    <dbReference type="NCBI Taxonomy" id="568900"/>
    <lineage>
        <taxon>Eukaryota</taxon>
        <taxon>Sar</taxon>
        <taxon>Stramenopiles</taxon>
        <taxon>Ochrophyta</taxon>
        <taxon>Bacillariophyta</taxon>
        <taxon>Bacillariophyceae</taxon>
        <taxon>Bacillariophycidae</taxon>
        <taxon>Naviculales</taxon>
        <taxon>Naviculaceae</taxon>
        <taxon>Seminavis</taxon>
    </lineage>
</organism>
<gene>
    <name evidence="7" type="ORF">SEMRO_2821_G337940.1</name>
</gene>
<evidence type="ECO:0000256" key="6">
    <source>
        <dbReference type="SAM" id="SignalP"/>
    </source>
</evidence>
<protein>
    <recommendedName>
        <fullName evidence="3">fructose-bisphosphate aldolase</fullName>
        <ecNumber evidence="3">4.1.2.13</ecNumber>
    </recommendedName>
</protein>
<evidence type="ECO:0000256" key="1">
    <source>
        <dbReference type="ARBA" id="ARBA00004714"/>
    </source>
</evidence>
<dbReference type="OrthoDB" id="36455at2759"/>
<comment type="pathway">
    <text evidence="1">Carbohydrate degradation; glycolysis; D-glyceraldehyde 3-phosphate and glycerone phosphate from D-glucose: step 4/4.</text>
</comment>
<evidence type="ECO:0000256" key="4">
    <source>
        <dbReference type="ARBA" id="ARBA00023152"/>
    </source>
</evidence>
<comment type="similarity">
    <text evidence="2">Belongs to the class I fructose-bisphosphate aldolase family.</text>
</comment>
<keyword evidence="5" id="KW-0456">Lyase</keyword>
<feature type="signal peptide" evidence="6">
    <location>
        <begin position="1"/>
        <end position="31"/>
    </location>
</feature>
<dbReference type="Pfam" id="PF00274">
    <property type="entry name" value="Glycolytic"/>
    <property type="match status" value="1"/>
</dbReference>
<dbReference type="NCBIfam" id="NF003784">
    <property type="entry name" value="PRK05377.1"/>
    <property type="match status" value="1"/>
</dbReference>
<evidence type="ECO:0000313" key="8">
    <source>
        <dbReference type="Proteomes" id="UP001153069"/>
    </source>
</evidence>
<sequence length="331" mass="36527">MKGSSAIFTLDRTFLTIIILLRLFALSSVEANNMGAFEEQMERMSKADGFLAALDQSGGSTPKALAAYGVPDSEYTAGEESMYEKVHEMRSRIMTSKCFNGDYVLGAILFENTMDRQVEGKSTAAYLWEVKNVVPFLKCDKGLADEENGVQLMKPMPGLDDLLKRAKEGGIFGTKMRSVIKMDNEAGIKAIVEQQFEVGKQIISHGLLPIIEPEVDINSPKKKECEEILMACILEQLDKLGEDQKVMLKLSLPTVENHYKECMNHPNCVRVVALSGGYCRDEANKILAKQSGMIASFSRALMEGVQYGMSDDDYENTLNASIQSIADASKA</sequence>
<dbReference type="InterPro" id="IPR000741">
    <property type="entry name" value="FBA_I"/>
</dbReference>
<dbReference type="PANTHER" id="PTHR11627">
    <property type="entry name" value="FRUCTOSE-BISPHOSPHATE ALDOLASE"/>
    <property type="match status" value="1"/>
</dbReference>
<keyword evidence="4" id="KW-0324">Glycolysis</keyword>
<keyword evidence="6" id="KW-0732">Signal</keyword>
<dbReference type="GO" id="GO:0006096">
    <property type="term" value="P:glycolytic process"/>
    <property type="evidence" value="ECO:0007669"/>
    <property type="project" value="UniProtKB-KW"/>
</dbReference>
<evidence type="ECO:0000256" key="2">
    <source>
        <dbReference type="ARBA" id="ARBA00010387"/>
    </source>
</evidence>
<dbReference type="InterPro" id="IPR013785">
    <property type="entry name" value="Aldolase_TIM"/>
</dbReference>
<name>A0A9N8F091_9STRA</name>
<keyword evidence="8" id="KW-1185">Reference proteome</keyword>
<evidence type="ECO:0000256" key="3">
    <source>
        <dbReference type="ARBA" id="ARBA00013068"/>
    </source>
</evidence>
<feature type="chain" id="PRO_5040426262" description="fructose-bisphosphate aldolase" evidence="6">
    <location>
        <begin position="32"/>
        <end position="331"/>
    </location>
</feature>
<proteinExistence type="inferred from homology"/>
<dbReference type="Gene3D" id="3.20.20.70">
    <property type="entry name" value="Aldolase class I"/>
    <property type="match status" value="1"/>
</dbReference>
<evidence type="ECO:0000256" key="5">
    <source>
        <dbReference type="ARBA" id="ARBA00023239"/>
    </source>
</evidence>
<dbReference type="SUPFAM" id="SSF51569">
    <property type="entry name" value="Aldolase"/>
    <property type="match status" value="1"/>
</dbReference>
<dbReference type="EMBL" id="CAICTM010002819">
    <property type="protein sequence ID" value="CAB9530297.1"/>
    <property type="molecule type" value="Genomic_DNA"/>
</dbReference>
<dbReference type="EC" id="4.1.2.13" evidence="3"/>
<dbReference type="Proteomes" id="UP001153069">
    <property type="component" value="Unassembled WGS sequence"/>
</dbReference>